<dbReference type="GO" id="GO:0055085">
    <property type="term" value="P:transmembrane transport"/>
    <property type="evidence" value="ECO:0007669"/>
    <property type="project" value="InterPro"/>
</dbReference>
<feature type="domain" description="TonB C-terminal" evidence="11">
    <location>
        <begin position="191"/>
        <end position="290"/>
    </location>
</feature>
<evidence type="ECO:0000259" key="11">
    <source>
        <dbReference type="PROSITE" id="PS52015"/>
    </source>
</evidence>
<dbReference type="KEGG" id="halc:EY643_19055"/>
<dbReference type="InterPro" id="IPR037682">
    <property type="entry name" value="TonB_C"/>
</dbReference>
<dbReference type="GO" id="GO:0015031">
    <property type="term" value="P:protein transport"/>
    <property type="evidence" value="ECO:0007669"/>
    <property type="project" value="UniProtKB-KW"/>
</dbReference>
<evidence type="ECO:0000256" key="7">
    <source>
        <dbReference type="ARBA" id="ARBA00022927"/>
    </source>
</evidence>
<dbReference type="NCBIfam" id="TIGR01352">
    <property type="entry name" value="tonB_Cterm"/>
    <property type="match status" value="1"/>
</dbReference>
<dbReference type="Gene3D" id="3.30.1150.10">
    <property type="match status" value="1"/>
</dbReference>
<name>A0A5P9NP69_9GAMM</name>
<evidence type="ECO:0000256" key="5">
    <source>
        <dbReference type="ARBA" id="ARBA00022519"/>
    </source>
</evidence>
<evidence type="ECO:0000256" key="3">
    <source>
        <dbReference type="ARBA" id="ARBA00022448"/>
    </source>
</evidence>
<feature type="region of interest" description="Disordered" evidence="10">
    <location>
        <begin position="55"/>
        <end position="110"/>
    </location>
</feature>
<keyword evidence="5" id="KW-0997">Cell inner membrane</keyword>
<feature type="compositionally biased region" description="Basic and acidic residues" evidence="10">
    <location>
        <begin position="130"/>
        <end position="139"/>
    </location>
</feature>
<reference evidence="12 13" key="1">
    <citation type="submission" date="2019-02" db="EMBL/GenBank/DDBJ databases">
        <authorList>
            <person name="Li S.-H."/>
        </authorList>
    </citation>
    <scope>NUCLEOTIDE SEQUENCE [LARGE SCALE GENOMIC DNA]</scope>
    <source>
        <strain evidence="12 13">IMCC14385</strain>
    </source>
</reference>
<keyword evidence="6" id="KW-0812">Transmembrane</keyword>
<dbReference type="GO" id="GO:0031992">
    <property type="term" value="F:energy transducer activity"/>
    <property type="evidence" value="ECO:0007669"/>
    <property type="project" value="TreeGrafter"/>
</dbReference>
<dbReference type="InterPro" id="IPR006260">
    <property type="entry name" value="TonB/TolA_C"/>
</dbReference>
<organism evidence="12 13">
    <name type="scientific">Halioglobus maricola</name>
    <dbReference type="NCBI Taxonomy" id="2601894"/>
    <lineage>
        <taxon>Bacteria</taxon>
        <taxon>Pseudomonadati</taxon>
        <taxon>Pseudomonadota</taxon>
        <taxon>Gammaproteobacteria</taxon>
        <taxon>Cellvibrionales</taxon>
        <taxon>Halieaceae</taxon>
        <taxon>Halioglobus</taxon>
    </lineage>
</organism>
<keyword evidence="13" id="KW-1185">Reference proteome</keyword>
<dbReference type="PROSITE" id="PS52015">
    <property type="entry name" value="TONB_CTD"/>
    <property type="match status" value="1"/>
</dbReference>
<evidence type="ECO:0000256" key="9">
    <source>
        <dbReference type="ARBA" id="ARBA00023136"/>
    </source>
</evidence>
<proteinExistence type="inferred from homology"/>
<evidence type="ECO:0000256" key="8">
    <source>
        <dbReference type="ARBA" id="ARBA00022989"/>
    </source>
</evidence>
<evidence type="ECO:0000256" key="6">
    <source>
        <dbReference type="ARBA" id="ARBA00022692"/>
    </source>
</evidence>
<dbReference type="Proteomes" id="UP000326287">
    <property type="component" value="Chromosome"/>
</dbReference>
<evidence type="ECO:0000313" key="13">
    <source>
        <dbReference type="Proteomes" id="UP000326287"/>
    </source>
</evidence>
<dbReference type="Pfam" id="PF03544">
    <property type="entry name" value="TonB_C"/>
    <property type="match status" value="1"/>
</dbReference>
<dbReference type="InterPro" id="IPR051045">
    <property type="entry name" value="TonB-dependent_transducer"/>
</dbReference>
<keyword evidence="4" id="KW-1003">Cell membrane</keyword>
<dbReference type="SUPFAM" id="SSF74653">
    <property type="entry name" value="TolA/TonB C-terminal domain"/>
    <property type="match status" value="1"/>
</dbReference>
<dbReference type="OrthoDB" id="9803361at2"/>
<dbReference type="AlphaFoldDB" id="A0A5P9NP69"/>
<keyword evidence="8" id="KW-1133">Transmembrane helix</keyword>
<evidence type="ECO:0000313" key="12">
    <source>
        <dbReference type="EMBL" id="QFU77601.1"/>
    </source>
</evidence>
<keyword evidence="9" id="KW-0472">Membrane</keyword>
<dbReference type="EMBL" id="CP036422">
    <property type="protein sequence ID" value="QFU77601.1"/>
    <property type="molecule type" value="Genomic_DNA"/>
</dbReference>
<feature type="region of interest" description="Disordered" evidence="10">
    <location>
        <begin position="126"/>
        <end position="146"/>
    </location>
</feature>
<keyword evidence="7" id="KW-0653">Protein transport</keyword>
<evidence type="ECO:0000256" key="4">
    <source>
        <dbReference type="ARBA" id="ARBA00022475"/>
    </source>
</evidence>
<sequence>MYYFEASAGSSQRMRNALLAALGLHLALIAAVTFEYNFSAASKKPQIEVTLATRPADNAPSEARHIAQANQEGSGQEAELDLVTSSNNQLPMQSPTPQQAAPRRMEKDAQATGDLLTTTAATQEQVALEQAEREQRHNPTDGISPEMDRINQQLASLQAQLDEQTRAQVKKPRVRRLTAVSARQAADAAYLADWRQRLEAVGNKYYPEASIRYGLYGDLRLLVAIRKDGTLGAIQILESSGYAVLDEAAIKIVRMAAPYSPFPPELAATTDTLEIIRTWQFQENELSSNQQRRR</sequence>
<evidence type="ECO:0000256" key="2">
    <source>
        <dbReference type="ARBA" id="ARBA00006555"/>
    </source>
</evidence>
<evidence type="ECO:0000256" key="10">
    <source>
        <dbReference type="SAM" id="MobiDB-lite"/>
    </source>
</evidence>
<comment type="similarity">
    <text evidence="2">Belongs to the TonB family.</text>
</comment>
<protein>
    <submittedName>
        <fullName evidence="12">Energy transducer TonB</fullName>
    </submittedName>
</protein>
<feature type="compositionally biased region" description="Polar residues" evidence="10">
    <location>
        <begin position="83"/>
        <end position="99"/>
    </location>
</feature>
<comment type="subcellular location">
    <subcellularLocation>
        <location evidence="1">Cell inner membrane</location>
        <topology evidence="1">Single-pass membrane protein</topology>
        <orientation evidence="1">Periplasmic side</orientation>
    </subcellularLocation>
</comment>
<accession>A0A5P9NP69</accession>
<dbReference type="PANTHER" id="PTHR33446:SF11">
    <property type="entry name" value="TONB3"/>
    <property type="match status" value="1"/>
</dbReference>
<keyword evidence="3" id="KW-0813">Transport</keyword>
<dbReference type="PANTHER" id="PTHR33446">
    <property type="entry name" value="PROTEIN TONB-RELATED"/>
    <property type="match status" value="1"/>
</dbReference>
<gene>
    <name evidence="12" type="ORF">EY643_19055</name>
</gene>
<evidence type="ECO:0000256" key="1">
    <source>
        <dbReference type="ARBA" id="ARBA00004383"/>
    </source>
</evidence>
<dbReference type="GO" id="GO:0098797">
    <property type="term" value="C:plasma membrane protein complex"/>
    <property type="evidence" value="ECO:0007669"/>
    <property type="project" value="TreeGrafter"/>
</dbReference>